<reference evidence="8 9" key="1">
    <citation type="submission" date="2018-10" db="EMBL/GenBank/DDBJ databases">
        <title>Xanthobacter tagetidis genome sequencing and assembly.</title>
        <authorList>
            <person name="Maclea K.S."/>
            <person name="Goen A.E."/>
            <person name="Fatima S.A."/>
        </authorList>
    </citation>
    <scope>NUCLEOTIDE SEQUENCE [LARGE SCALE GENOMIC DNA]</scope>
    <source>
        <strain evidence="8 9">ATCC 700314</strain>
    </source>
</reference>
<keyword evidence="3 6" id="KW-0812">Transmembrane</keyword>
<keyword evidence="9" id="KW-1185">Reference proteome</keyword>
<organism evidence="8 9">
    <name type="scientific">Xanthobacter tagetidis</name>
    <dbReference type="NCBI Taxonomy" id="60216"/>
    <lineage>
        <taxon>Bacteria</taxon>
        <taxon>Pseudomonadati</taxon>
        <taxon>Pseudomonadota</taxon>
        <taxon>Alphaproteobacteria</taxon>
        <taxon>Hyphomicrobiales</taxon>
        <taxon>Xanthobacteraceae</taxon>
        <taxon>Xanthobacter</taxon>
    </lineage>
</organism>
<dbReference type="GO" id="GO:0009055">
    <property type="term" value="F:electron transfer activity"/>
    <property type="evidence" value="ECO:0007669"/>
    <property type="project" value="InterPro"/>
</dbReference>
<evidence type="ECO:0000259" key="7">
    <source>
        <dbReference type="Pfam" id="PF01292"/>
    </source>
</evidence>
<evidence type="ECO:0000256" key="2">
    <source>
        <dbReference type="ARBA" id="ARBA00022475"/>
    </source>
</evidence>
<dbReference type="GO" id="GO:0020037">
    <property type="term" value="F:heme binding"/>
    <property type="evidence" value="ECO:0007669"/>
    <property type="project" value="TreeGrafter"/>
</dbReference>
<dbReference type="EMBL" id="RCTF01000003">
    <property type="protein sequence ID" value="RLP80534.1"/>
    <property type="molecule type" value="Genomic_DNA"/>
</dbReference>
<feature type="transmembrane region" description="Helical" evidence="6">
    <location>
        <begin position="20"/>
        <end position="38"/>
    </location>
</feature>
<dbReference type="Gene3D" id="1.20.950.20">
    <property type="entry name" value="Transmembrane di-heme cytochromes, Chain C"/>
    <property type="match status" value="1"/>
</dbReference>
<keyword evidence="5 6" id="KW-0472">Membrane</keyword>
<dbReference type="InterPro" id="IPR051542">
    <property type="entry name" value="Hydrogenase_cytochrome"/>
</dbReference>
<evidence type="ECO:0000256" key="1">
    <source>
        <dbReference type="ARBA" id="ARBA00004651"/>
    </source>
</evidence>
<evidence type="ECO:0000256" key="3">
    <source>
        <dbReference type="ARBA" id="ARBA00022692"/>
    </source>
</evidence>
<feature type="transmembrane region" description="Helical" evidence="6">
    <location>
        <begin position="156"/>
        <end position="179"/>
    </location>
</feature>
<keyword evidence="2" id="KW-1003">Cell membrane</keyword>
<dbReference type="Proteomes" id="UP000269692">
    <property type="component" value="Unassembled WGS sequence"/>
</dbReference>
<dbReference type="PANTHER" id="PTHR30485:SF2">
    <property type="entry name" value="BLL0597 PROTEIN"/>
    <property type="match status" value="1"/>
</dbReference>
<dbReference type="SUPFAM" id="SSF81342">
    <property type="entry name" value="Transmembrane di-heme cytochromes"/>
    <property type="match status" value="1"/>
</dbReference>
<comment type="caution">
    <text evidence="8">The sequence shown here is derived from an EMBL/GenBank/DDBJ whole genome shotgun (WGS) entry which is preliminary data.</text>
</comment>
<dbReference type="OrthoDB" id="196472at2"/>
<name>A0A3L7AKI7_9HYPH</name>
<proteinExistence type="predicted"/>
<evidence type="ECO:0000256" key="4">
    <source>
        <dbReference type="ARBA" id="ARBA00022989"/>
    </source>
</evidence>
<dbReference type="AlphaFoldDB" id="A0A3L7AKI7"/>
<dbReference type="PANTHER" id="PTHR30485">
    <property type="entry name" value="NI/FE-HYDROGENASE 1 B-TYPE CYTOCHROME SUBUNIT"/>
    <property type="match status" value="1"/>
</dbReference>
<dbReference type="GO" id="GO:0005886">
    <property type="term" value="C:plasma membrane"/>
    <property type="evidence" value="ECO:0007669"/>
    <property type="project" value="UniProtKB-SubCell"/>
</dbReference>
<feature type="transmembrane region" description="Helical" evidence="6">
    <location>
        <begin position="200"/>
        <end position="224"/>
    </location>
</feature>
<evidence type="ECO:0000256" key="6">
    <source>
        <dbReference type="SAM" id="Phobius"/>
    </source>
</evidence>
<accession>A0A3L7AKI7</accession>
<evidence type="ECO:0000256" key="5">
    <source>
        <dbReference type="ARBA" id="ARBA00023136"/>
    </source>
</evidence>
<feature type="transmembrane region" description="Helical" evidence="6">
    <location>
        <begin position="50"/>
        <end position="68"/>
    </location>
</feature>
<evidence type="ECO:0000313" key="8">
    <source>
        <dbReference type="EMBL" id="RLP80534.1"/>
    </source>
</evidence>
<feature type="transmembrane region" description="Helical" evidence="6">
    <location>
        <begin position="106"/>
        <end position="127"/>
    </location>
</feature>
<comment type="subcellular location">
    <subcellularLocation>
        <location evidence="1">Cell membrane</location>
        <topology evidence="1">Multi-pass membrane protein</topology>
    </subcellularLocation>
</comment>
<keyword evidence="4 6" id="KW-1133">Transmembrane helix</keyword>
<dbReference type="GO" id="GO:0022904">
    <property type="term" value="P:respiratory electron transport chain"/>
    <property type="evidence" value="ECO:0007669"/>
    <property type="project" value="InterPro"/>
</dbReference>
<feature type="domain" description="Cytochrome b561 bacterial/Ni-hydrogenase" evidence="7">
    <location>
        <begin position="17"/>
        <end position="190"/>
    </location>
</feature>
<protein>
    <recommendedName>
        <fullName evidence="7">Cytochrome b561 bacterial/Ni-hydrogenase domain-containing protein</fullName>
    </recommendedName>
</protein>
<dbReference type="InterPro" id="IPR016174">
    <property type="entry name" value="Di-haem_cyt_TM"/>
</dbReference>
<evidence type="ECO:0000313" key="9">
    <source>
        <dbReference type="Proteomes" id="UP000269692"/>
    </source>
</evidence>
<gene>
    <name evidence="8" type="ORF">D9R14_05655</name>
</gene>
<dbReference type="Pfam" id="PF01292">
    <property type="entry name" value="Ni_hydr_CYTB"/>
    <property type="match status" value="1"/>
</dbReference>
<dbReference type="InterPro" id="IPR011577">
    <property type="entry name" value="Cyt_b561_bac/Ni-Hgenase"/>
</dbReference>
<dbReference type="RefSeq" id="WP_121622327.1">
    <property type="nucleotide sequence ID" value="NZ_JACIIW010000006.1"/>
</dbReference>
<sequence>MDDTTRHDPRASRKVYVWDAPTRLFHWSLVALIAFSYASARTGRIDWHFLSGYAVLTLLLFRIVWGIIGSDASRFAHFVRGPGDAVRYLGSIVSRREASKPGHNPAGGLMVLAMIGLLLVQAVTGLFSSDGLIVEGPLAGFVDGATSEALTSWHGFVFNLILVAISLHVAAVLAYAVFARQNLVRPMIFGWMRLPQSIPAPRMASPVLAAAVLTGCAAIVWSIASLD</sequence>